<dbReference type="GO" id="GO:0003676">
    <property type="term" value="F:nucleic acid binding"/>
    <property type="evidence" value="ECO:0007669"/>
    <property type="project" value="InterPro"/>
</dbReference>
<dbReference type="Pfam" id="PF22936">
    <property type="entry name" value="Pol_BBD"/>
    <property type="match status" value="1"/>
</dbReference>
<dbReference type="EMBL" id="QGNW01001338">
    <property type="protein sequence ID" value="RVW44962.1"/>
    <property type="molecule type" value="Genomic_DNA"/>
</dbReference>
<name>A0A438EBD0_VITVI</name>
<dbReference type="AlphaFoldDB" id="A0A438EBD0"/>
<comment type="caution">
    <text evidence="4">The sequence shown here is derived from an EMBL/GenBank/DDBJ whole genome shotgun (WGS) entry which is preliminary data.</text>
</comment>
<evidence type="ECO:0000256" key="1">
    <source>
        <dbReference type="ARBA" id="ARBA00022670"/>
    </source>
</evidence>
<dbReference type="InterPro" id="IPR012337">
    <property type="entry name" value="RNaseH-like_sf"/>
</dbReference>
<dbReference type="SUPFAM" id="SSF53098">
    <property type="entry name" value="Ribonuclease H-like"/>
    <property type="match status" value="1"/>
</dbReference>
<accession>A0A438EBD0</accession>
<keyword evidence="1" id="KW-0645">Protease</keyword>
<dbReference type="InterPro" id="IPR057670">
    <property type="entry name" value="SH3_retrovirus"/>
</dbReference>
<dbReference type="Pfam" id="PF25597">
    <property type="entry name" value="SH3_retrovirus"/>
    <property type="match status" value="1"/>
</dbReference>
<organism evidence="4 5">
    <name type="scientific">Vitis vinifera</name>
    <name type="common">Grape</name>
    <dbReference type="NCBI Taxonomy" id="29760"/>
    <lineage>
        <taxon>Eukaryota</taxon>
        <taxon>Viridiplantae</taxon>
        <taxon>Streptophyta</taxon>
        <taxon>Embryophyta</taxon>
        <taxon>Tracheophyta</taxon>
        <taxon>Spermatophyta</taxon>
        <taxon>Magnoliopsida</taxon>
        <taxon>eudicotyledons</taxon>
        <taxon>Gunneridae</taxon>
        <taxon>Pentapetalae</taxon>
        <taxon>rosids</taxon>
        <taxon>Vitales</taxon>
        <taxon>Vitaceae</taxon>
        <taxon>Viteae</taxon>
        <taxon>Vitis</taxon>
    </lineage>
</organism>
<evidence type="ECO:0000313" key="5">
    <source>
        <dbReference type="Proteomes" id="UP000288805"/>
    </source>
</evidence>
<dbReference type="Gene3D" id="3.30.420.10">
    <property type="entry name" value="Ribonuclease H-like superfamily/Ribonuclease H"/>
    <property type="match status" value="1"/>
</dbReference>
<evidence type="ECO:0000313" key="4">
    <source>
        <dbReference type="EMBL" id="RVW44962.1"/>
    </source>
</evidence>
<dbReference type="InterPro" id="IPR054722">
    <property type="entry name" value="PolX-like_BBD"/>
</dbReference>
<keyword evidence="1" id="KW-0378">Hydrolase</keyword>
<feature type="domain" description="Retroviral polymerase SH3-like" evidence="3">
    <location>
        <begin position="455"/>
        <end position="512"/>
    </location>
</feature>
<dbReference type="Proteomes" id="UP000288805">
    <property type="component" value="Unassembled WGS sequence"/>
</dbReference>
<evidence type="ECO:0000259" key="3">
    <source>
        <dbReference type="Pfam" id="PF25597"/>
    </source>
</evidence>
<evidence type="ECO:0000259" key="2">
    <source>
        <dbReference type="Pfam" id="PF22936"/>
    </source>
</evidence>
<dbReference type="InterPro" id="IPR036397">
    <property type="entry name" value="RNaseH_sf"/>
</dbReference>
<dbReference type="PANTHER" id="PTHR42648">
    <property type="entry name" value="TRANSPOSASE, PUTATIVE-RELATED"/>
    <property type="match status" value="1"/>
</dbReference>
<feature type="domain" description="Retrovirus-related Pol polyprotein from transposon TNT 1-94-like beta-barrel" evidence="2">
    <location>
        <begin position="251"/>
        <end position="309"/>
    </location>
</feature>
<dbReference type="GO" id="GO:0006508">
    <property type="term" value="P:proteolysis"/>
    <property type="evidence" value="ECO:0007669"/>
    <property type="project" value="UniProtKB-KW"/>
</dbReference>
<sequence>MLEIAKTTTTAQSEEIIRPQHSGELQNIQAAYRLNGKNYLKWSQLVRTVLKGKGKISHLMATAKDIWDAIQQTYSKARDAAQVYEVKVKTVAANQGDKTVTEYANQLKSLWQELDHYRVIKTKCPEDAAILKDFIEQDRVYDFLVGLNPEFDQVQIQILGKQEVLCFNEVVALIRGEESKRCLMLNPQNTDSWQWTTYGALIVRRHAIPVSGAGNYMENHQVESTGSLAYSGKFPFSIGLNVSDITFANSWVIDSGATNHMTHSPNIFSTYFPCSSSRKIAIADGSLTTVAGIGDVKISPSLMLKNVLHDEDSGRMIRHARERDGLYYLKAPISNKRSSIPFYLIHSDIWGPSPISNITGAKWEGIIHESSCVNTPQQNGVAERKNGHLLDSTRSFMFQKNVPKSFWGEAVLTTAHLINRLPSKILGFKSPMDILSTFYPNLHTTNNLVPRIFGCVAFVHVHNQNKGKLDPRALKCVFVGYSSTQKGYKCYHPPSKRYSVSVDVTFHEQESYFTIPYLQGENSVMEDKDRGDFLFLYLPSLPLSKQSRPTDPLIEILPKLPDQPKLVLPKLVLPELVLPNQPEPVPENPKSAPENVRFDKAFSRKKTVVPKSVQVQDFNPNSENEVTISNPSLQSESHVNNDDQDLPIAVRKGIRECTNRPLYPLTHFLSFKKFSPSHKAFLVSVNTISIPTTVSKALTNKIGN</sequence>
<protein>
    <submittedName>
        <fullName evidence="4">Retrovirus-related Pol polyprotein from transposon TNT 1-94</fullName>
    </submittedName>
</protein>
<dbReference type="GO" id="GO:0008233">
    <property type="term" value="F:peptidase activity"/>
    <property type="evidence" value="ECO:0007669"/>
    <property type="project" value="UniProtKB-KW"/>
</dbReference>
<proteinExistence type="predicted"/>
<dbReference type="PANTHER" id="PTHR42648:SF22">
    <property type="entry name" value="REVERSE TRANSCRIPTASE TY1_COPIA-TYPE DOMAIN-CONTAINING PROTEIN"/>
    <property type="match status" value="1"/>
</dbReference>
<gene>
    <name evidence="4" type="primary">POLX_1065</name>
    <name evidence="4" type="ORF">CK203_077876</name>
</gene>
<reference evidence="4 5" key="1">
    <citation type="journal article" date="2018" name="PLoS Genet.">
        <title>Population sequencing reveals clonal diversity and ancestral inbreeding in the grapevine cultivar Chardonnay.</title>
        <authorList>
            <person name="Roach M.J."/>
            <person name="Johnson D.L."/>
            <person name="Bohlmann J."/>
            <person name="van Vuuren H.J."/>
            <person name="Jones S.J."/>
            <person name="Pretorius I.S."/>
            <person name="Schmidt S.A."/>
            <person name="Borneman A.R."/>
        </authorList>
    </citation>
    <scope>NUCLEOTIDE SEQUENCE [LARGE SCALE GENOMIC DNA]</scope>
    <source>
        <strain evidence="5">cv. Chardonnay</strain>
        <tissue evidence="4">Leaf</tissue>
    </source>
</reference>
<dbReference type="InterPro" id="IPR039537">
    <property type="entry name" value="Retrotran_Ty1/copia-like"/>
</dbReference>